<dbReference type="STRING" id="436010.A0A167URH5"/>
<organism evidence="2 3">
    <name type="scientific">Athelia psychrophila</name>
    <dbReference type="NCBI Taxonomy" id="1759441"/>
    <lineage>
        <taxon>Eukaryota</taxon>
        <taxon>Fungi</taxon>
        <taxon>Dikarya</taxon>
        <taxon>Basidiomycota</taxon>
        <taxon>Agaricomycotina</taxon>
        <taxon>Agaricomycetes</taxon>
        <taxon>Agaricomycetidae</taxon>
        <taxon>Atheliales</taxon>
        <taxon>Atheliaceae</taxon>
        <taxon>Athelia</taxon>
    </lineage>
</organism>
<feature type="non-terminal residue" evidence="2">
    <location>
        <position position="1"/>
    </location>
</feature>
<gene>
    <name evidence="2" type="ORF">FIBSPDRAFT_767770</name>
</gene>
<proteinExistence type="predicted"/>
<dbReference type="PANTHER" id="PTHR24347">
    <property type="entry name" value="SERINE/THREONINE-PROTEIN KINASE"/>
    <property type="match status" value="1"/>
</dbReference>
<dbReference type="GO" id="GO:0004672">
    <property type="term" value="F:protein kinase activity"/>
    <property type="evidence" value="ECO:0007669"/>
    <property type="project" value="InterPro"/>
</dbReference>
<dbReference type="PROSITE" id="PS50011">
    <property type="entry name" value="PROTEIN_KINASE_DOM"/>
    <property type="match status" value="1"/>
</dbReference>
<name>A0A167URH5_9AGAM</name>
<dbReference type="OrthoDB" id="40902at2759"/>
<dbReference type="AlphaFoldDB" id="A0A167URH5"/>
<sequence length="178" mass="20589">LKNQTFKEKRIPQPPSFHKKTHYEIHAILGLGGRHVWQTGPPGIVKEVALKVMVKKCLRGNEASVWGEMEVLRGLDHLNSFKFYEWFKSRYKYHLAFELATSGEQFERILKKAKFTEKDAFGARFCSVHIFVYGSTLSGVMYLHEHDIVHRDLKPDSENIIHRTKNADSDIVIADFGM</sequence>
<dbReference type="InterPro" id="IPR011009">
    <property type="entry name" value="Kinase-like_dom_sf"/>
</dbReference>
<evidence type="ECO:0000259" key="1">
    <source>
        <dbReference type="PROSITE" id="PS50011"/>
    </source>
</evidence>
<feature type="domain" description="Protein kinase" evidence="1">
    <location>
        <begin position="23"/>
        <end position="178"/>
    </location>
</feature>
<dbReference type="InterPro" id="IPR000719">
    <property type="entry name" value="Prot_kinase_dom"/>
</dbReference>
<evidence type="ECO:0000313" key="3">
    <source>
        <dbReference type="Proteomes" id="UP000076532"/>
    </source>
</evidence>
<evidence type="ECO:0000313" key="2">
    <source>
        <dbReference type="EMBL" id="KZP04216.1"/>
    </source>
</evidence>
<dbReference type="SUPFAM" id="SSF56112">
    <property type="entry name" value="Protein kinase-like (PK-like)"/>
    <property type="match status" value="1"/>
</dbReference>
<dbReference type="Proteomes" id="UP000076532">
    <property type="component" value="Unassembled WGS sequence"/>
</dbReference>
<reference evidence="2 3" key="1">
    <citation type="journal article" date="2016" name="Mol. Biol. Evol.">
        <title>Comparative Genomics of Early-Diverging Mushroom-Forming Fungi Provides Insights into the Origins of Lignocellulose Decay Capabilities.</title>
        <authorList>
            <person name="Nagy L.G."/>
            <person name="Riley R."/>
            <person name="Tritt A."/>
            <person name="Adam C."/>
            <person name="Daum C."/>
            <person name="Floudas D."/>
            <person name="Sun H."/>
            <person name="Yadav J.S."/>
            <person name="Pangilinan J."/>
            <person name="Larsson K.H."/>
            <person name="Matsuura K."/>
            <person name="Barry K."/>
            <person name="Labutti K."/>
            <person name="Kuo R."/>
            <person name="Ohm R.A."/>
            <person name="Bhattacharya S.S."/>
            <person name="Shirouzu T."/>
            <person name="Yoshinaga Y."/>
            <person name="Martin F.M."/>
            <person name="Grigoriev I.V."/>
            <person name="Hibbett D.S."/>
        </authorList>
    </citation>
    <scope>NUCLEOTIDE SEQUENCE [LARGE SCALE GENOMIC DNA]</scope>
    <source>
        <strain evidence="2 3">CBS 109695</strain>
    </source>
</reference>
<dbReference type="EMBL" id="KV417946">
    <property type="protein sequence ID" value="KZP04216.1"/>
    <property type="molecule type" value="Genomic_DNA"/>
</dbReference>
<dbReference type="Gene3D" id="1.10.510.10">
    <property type="entry name" value="Transferase(Phosphotransferase) domain 1"/>
    <property type="match status" value="1"/>
</dbReference>
<dbReference type="Pfam" id="PF00069">
    <property type="entry name" value="Pkinase"/>
    <property type="match status" value="1"/>
</dbReference>
<dbReference type="GO" id="GO:0005524">
    <property type="term" value="F:ATP binding"/>
    <property type="evidence" value="ECO:0007669"/>
    <property type="project" value="InterPro"/>
</dbReference>
<protein>
    <submittedName>
        <fullName evidence="2">Kinase-like protein</fullName>
    </submittedName>
</protein>
<accession>A0A167URH5</accession>
<keyword evidence="3" id="KW-1185">Reference proteome</keyword>